<gene>
    <name evidence="2" type="ORF">MMEN_LOCUS11422</name>
</gene>
<comment type="caution">
    <text evidence="2">The sequence shown here is derived from an EMBL/GenBank/DDBJ whole genome shotgun (WGS) entry which is preliminary data.</text>
</comment>
<protein>
    <submittedName>
        <fullName evidence="2">(Atlantic silverside) hypothetical protein</fullName>
    </submittedName>
</protein>
<proteinExistence type="predicted"/>
<feature type="non-terminal residue" evidence="2">
    <location>
        <position position="1"/>
    </location>
</feature>
<reference evidence="2" key="1">
    <citation type="submission" date="2021-05" db="EMBL/GenBank/DDBJ databases">
        <authorList>
            <person name="Tigano A."/>
        </authorList>
    </citation>
    <scope>NUCLEOTIDE SEQUENCE</scope>
</reference>
<feature type="compositionally biased region" description="Acidic residues" evidence="1">
    <location>
        <begin position="91"/>
        <end position="109"/>
    </location>
</feature>
<accession>A0A8S4B0P8</accession>
<evidence type="ECO:0000313" key="2">
    <source>
        <dbReference type="EMBL" id="CAG5927591.1"/>
    </source>
</evidence>
<dbReference type="AlphaFoldDB" id="A0A8S4B0P8"/>
<dbReference type="EMBL" id="CAJRST010011113">
    <property type="protein sequence ID" value="CAG5927591.1"/>
    <property type="molecule type" value="Genomic_DNA"/>
</dbReference>
<dbReference type="Proteomes" id="UP000677803">
    <property type="component" value="Unassembled WGS sequence"/>
</dbReference>
<name>A0A8S4B0P8_9TELE</name>
<organism evidence="2 3">
    <name type="scientific">Menidia menidia</name>
    <name type="common">Atlantic silverside</name>
    <dbReference type="NCBI Taxonomy" id="238744"/>
    <lineage>
        <taxon>Eukaryota</taxon>
        <taxon>Metazoa</taxon>
        <taxon>Chordata</taxon>
        <taxon>Craniata</taxon>
        <taxon>Vertebrata</taxon>
        <taxon>Euteleostomi</taxon>
        <taxon>Actinopterygii</taxon>
        <taxon>Neopterygii</taxon>
        <taxon>Teleostei</taxon>
        <taxon>Neoteleostei</taxon>
        <taxon>Acanthomorphata</taxon>
        <taxon>Ovalentaria</taxon>
        <taxon>Atherinomorphae</taxon>
        <taxon>Atheriniformes</taxon>
        <taxon>Atherinopsidae</taxon>
        <taxon>Menidiinae</taxon>
        <taxon>Menidia</taxon>
    </lineage>
</organism>
<feature type="region of interest" description="Disordered" evidence="1">
    <location>
        <begin position="85"/>
        <end position="118"/>
    </location>
</feature>
<sequence length="118" mass="13394">MYKVLFGLCCRKTVKYIQPQFHQSPQQHGPQRYAHEGQLDIGQFFQLGAQCQAEAHLKQHGSQVPGSQTQVRRAVSWVVPGLATASHLDGEHEDEDAIKDPDWEEDEEPVPLHLGRRN</sequence>
<evidence type="ECO:0000313" key="3">
    <source>
        <dbReference type="Proteomes" id="UP000677803"/>
    </source>
</evidence>
<evidence type="ECO:0000256" key="1">
    <source>
        <dbReference type="SAM" id="MobiDB-lite"/>
    </source>
</evidence>
<keyword evidence="3" id="KW-1185">Reference proteome</keyword>